<gene>
    <name evidence="2" type="ORF">RFH51_06475</name>
</gene>
<evidence type="ECO:0000256" key="1">
    <source>
        <dbReference type="SAM" id="Phobius"/>
    </source>
</evidence>
<evidence type="ECO:0000313" key="2">
    <source>
        <dbReference type="EMBL" id="MDQ9071101.1"/>
    </source>
</evidence>
<feature type="transmembrane region" description="Helical" evidence="1">
    <location>
        <begin position="7"/>
        <end position="27"/>
    </location>
</feature>
<reference evidence="2" key="1">
    <citation type="submission" date="2023-08" db="EMBL/GenBank/DDBJ databases">
        <title>Emergence of clinically-relevant ST2 carbapenem-resistant Acinetobacter baumannii strains in hospital sewages in Zhejiang, East of China.</title>
        <authorList>
            <person name="Kaichao C."/>
            <person name="Zhang R."/>
        </authorList>
    </citation>
    <scope>NUCLEOTIDE SEQUENCE</scope>
    <source>
        <strain evidence="2">M-SY-60</strain>
    </source>
</reference>
<organism evidence="2 3">
    <name type="scientific">Acinetobacter gerneri</name>
    <dbReference type="NCBI Taxonomy" id="202952"/>
    <lineage>
        <taxon>Bacteria</taxon>
        <taxon>Pseudomonadati</taxon>
        <taxon>Pseudomonadota</taxon>
        <taxon>Gammaproteobacteria</taxon>
        <taxon>Moraxellales</taxon>
        <taxon>Moraxellaceae</taxon>
        <taxon>Acinetobacter</taxon>
    </lineage>
</organism>
<keyword evidence="1" id="KW-0472">Membrane</keyword>
<dbReference type="Proteomes" id="UP001243195">
    <property type="component" value="Unassembled WGS sequence"/>
</dbReference>
<dbReference type="RefSeq" id="WP_308955519.1">
    <property type="nucleotide sequence ID" value="NZ_JAVICY010000005.1"/>
</dbReference>
<dbReference type="EMBL" id="JAVIDA010000006">
    <property type="protein sequence ID" value="MDQ9071101.1"/>
    <property type="molecule type" value="Genomic_DNA"/>
</dbReference>
<evidence type="ECO:0008006" key="4">
    <source>
        <dbReference type="Google" id="ProtNLM"/>
    </source>
</evidence>
<proteinExistence type="predicted"/>
<name>A0AAW8JIH7_9GAMM</name>
<sequence>MRRNNKQWLYVVAFIVFAICAVTFNAYNTIQVCKTQDVYWVSGTQHTCKWFK</sequence>
<keyword evidence="1" id="KW-1133">Transmembrane helix</keyword>
<evidence type="ECO:0000313" key="3">
    <source>
        <dbReference type="Proteomes" id="UP001243195"/>
    </source>
</evidence>
<accession>A0AAW8JIH7</accession>
<protein>
    <recommendedName>
        <fullName evidence="4">TMhelix containing protein</fullName>
    </recommendedName>
</protein>
<dbReference type="AlphaFoldDB" id="A0AAW8JIH7"/>
<keyword evidence="1" id="KW-0812">Transmembrane</keyword>
<comment type="caution">
    <text evidence="2">The sequence shown here is derived from an EMBL/GenBank/DDBJ whole genome shotgun (WGS) entry which is preliminary data.</text>
</comment>